<proteinExistence type="predicted"/>
<dbReference type="Proteomes" id="UP000821853">
    <property type="component" value="Chromosome 2"/>
</dbReference>
<gene>
    <name evidence="3" type="ORF">HPB48_016902</name>
</gene>
<name>A0A9J6G298_HAELO</name>
<evidence type="ECO:0000313" key="4">
    <source>
        <dbReference type="Proteomes" id="UP000821853"/>
    </source>
</evidence>
<dbReference type="SUPFAM" id="SSF47473">
    <property type="entry name" value="EF-hand"/>
    <property type="match status" value="1"/>
</dbReference>
<feature type="compositionally biased region" description="Low complexity" evidence="1">
    <location>
        <begin position="132"/>
        <end position="146"/>
    </location>
</feature>
<dbReference type="EMBL" id="JABSTR010000004">
    <property type="protein sequence ID" value="KAH9369187.1"/>
    <property type="molecule type" value="Genomic_DNA"/>
</dbReference>
<evidence type="ECO:0000259" key="2">
    <source>
        <dbReference type="Pfam" id="PF14513"/>
    </source>
</evidence>
<dbReference type="InterPro" id="IPR029477">
    <property type="entry name" value="DAG_kinase_typeI_N"/>
</dbReference>
<feature type="region of interest" description="Disordered" evidence="1">
    <location>
        <begin position="129"/>
        <end position="157"/>
    </location>
</feature>
<dbReference type="Gene3D" id="1.10.238.110">
    <property type="entry name" value="Diacylglycerol kinase alpha"/>
    <property type="match status" value="1"/>
</dbReference>
<sequence>MSECSFARQCRPSVALNSLPPYIPYCAQDIDLEGFQAFMDTYLEMDTPRDLVKHLFLSFVRKPAPPRAPIADGRLLKFRHLVAGKFQREESLDDRKTAAVLHRTLTGGSLDKSAKVRASRRRFFFLSPPPSHSLSRPSSSLSSPRRPSLRVERRPHRSIDVEPPSERLCLDEKKKTCSLLPARVTRCCLGSDMPTVFLVVACVRANRP</sequence>
<comment type="caution">
    <text evidence="3">The sequence shown here is derived from an EMBL/GenBank/DDBJ whole genome shotgun (WGS) entry which is preliminary data.</text>
</comment>
<keyword evidence="4" id="KW-1185">Reference proteome</keyword>
<dbReference type="VEuPathDB" id="VectorBase:HLOH_052656"/>
<organism evidence="3 4">
    <name type="scientific">Haemaphysalis longicornis</name>
    <name type="common">Bush tick</name>
    <dbReference type="NCBI Taxonomy" id="44386"/>
    <lineage>
        <taxon>Eukaryota</taxon>
        <taxon>Metazoa</taxon>
        <taxon>Ecdysozoa</taxon>
        <taxon>Arthropoda</taxon>
        <taxon>Chelicerata</taxon>
        <taxon>Arachnida</taxon>
        <taxon>Acari</taxon>
        <taxon>Parasitiformes</taxon>
        <taxon>Ixodida</taxon>
        <taxon>Ixodoidea</taxon>
        <taxon>Ixodidae</taxon>
        <taxon>Haemaphysalinae</taxon>
        <taxon>Haemaphysalis</taxon>
    </lineage>
</organism>
<dbReference type="InterPro" id="IPR038199">
    <property type="entry name" value="DGK_typeI_N_sf"/>
</dbReference>
<dbReference type="Pfam" id="PF14513">
    <property type="entry name" value="DAG_kinase_N"/>
    <property type="match status" value="1"/>
</dbReference>
<feature type="domain" description="Diacylglycerol kinase type I N-terminal" evidence="2">
    <location>
        <begin position="28"/>
        <end position="67"/>
    </location>
</feature>
<evidence type="ECO:0000313" key="3">
    <source>
        <dbReference type="EMBL" id="KAH9369187.1"/>
    </source>
</evidence>
<dbReference type="AlphaFoldDB" id="A0A9J6G298"/>
<evidence type="ECO:0000256" key="1">
    <source>
        <dbReference type="SAM" id="MobiDB-lite"/>
    </source>
</evidence>
<reference evidence="3 4" key="1">
    <citation type="journal article" date="2020" name="Cell">
        <title>Large-Scale Comparative Analyses of Tick Genomes Elucidate Their Genetic Diversity and Vector Capacities.</title>
        <authorList>
            <consortium name="Tick Genome and Microbiome Consortium (TIGMIC)"/>
            <person name="Jia N."/>
            <person name="Wang J."/>
            <person name="Shi W."/>
            <person name="Du L."/>
            <person name="Sun Y."/>
            <person name="Zhan W."/>
            <person name="Jiang J.F."/>
            <person name="Wang Q."/>
            <person name="Zhang B."/>
            <person name="Ji P."/>
            <person name="Bell-Sakyi L."/>
            <person name="Cui X.M."/>
            <person name="Yuan T.T."/>
            <person name="Jiang B.G."/>
            <person name="Yang W.F."/>
            <person name="Lam T.T."/>
            <person name="Chang Q.C."/>
            <person name="Ding S.J."/>
            <person name="Wang X.J."/>
            <person name="Zhu J.G."/>
            <person name="Ruan X.D."/>
            <person name="Zhao L."/>
            <person name="Wei J.T."/>
            <person name="Ye R.Z."/>
            <person name="Que T.C."/>
            <person name="Du C.H."/>
            <person name="Zhou Y.H."/>
            <person name="Cheng J.X."/>
            <person name="Dai P.F."/>
            <person name="Guo W.B."/>
            <person name="Han X.H."/>
            <person name="Huang E.J."/>
            <person name="Li L.F."/>
            <person name="Wei W."/>
            <person name="Gao Y.C."/>
            <person name="Liu J.Z."/>
            <person name="Shao H.Z."/>
            <person name="Wang X."/>
            <person name="Wang C.C."/>
            <person name="Yang T.C."/>
            <person name="Huo Q.B."/>
            <person name="Li W."/>
            <person name="Chen H.Y."/>
            <person name="Chen S.E."/>
            <person name="Zhou L.G."/>
            <person name="Ni X.B."/>
            <person name="Tian J.H."/>
            <person name="Sheng Y."/>
            <person name="Liu T."/>
            <person name="Pan Y.S."/>
            <person name="Xia L.Y."/>
            <person name="Li J."/>
            <person name="Zhao F."/>
            <person name="Cao W.C."/>
        </authorList>
    </citation>
    <scope>NUCLEOTIDE SEQUENCE [LARGE SCALE GENOMIC DNA]</scope>
    <source>
        <strain evidence="3">HaeL-2018</strain>
    </source>
</reference>
<dbReference type="InterPro" id="IPR011992">
    <property type="entry name" value="EF-hand-dom_pair"/>
</dbReference>
<accession>A0A9J6G298</accession>
<protein>
    <recommendedName>
        <fullName evidence="2">Diacylglycerol kinase type I N-terminal domain-containing protein</fullName>
    </recommendedName>
</protein>
<dbReference type="OrthoDB" id="242257at2759"/>